<dbReference type="SUPFAM" id="SSF51905">
    <property type="entry name" value="FAD/NAD(P)-binding domain"/>
    <property type="match status" value="1"/>
</dbReference>
<gene>
    <name evidence="2" type="ORF">DZD52_01610</name>
</gene>
<dbReference type="PANTHER" id="PTHR46865">
    <property type="entry name" value="OXIDOREDUCTASE-RELATED"/>
    <property type="match status" value="1"/>
</dbReference>
<keyword evidence="2" id="KW-0560">Oxidoreductase</keyword>
<dbReference type="OrthoDB" id="5499180at2"/>
<reference evidence="2 3" key="1">
    <citation type="submission" date="2018-08" db="EMBL/GenBank/DDBJ databases">
        <title>Genome sequencing of X. nasturtii WHRI 8984.</title>
        <authorList>
            <person name="Studholme D.J."/>
            <person name="Mchugh J."/>
            <person name="Vicente J."/>
        </authorList>
    </citation>
    <scope>NUCLEOTIDE SEQUENCE [LARGE SCALE GENOMIC DNA]</scope>
    <source>
        <strain evidence="2 3">WHRI 8984</strain>
    </source>
</reference>
<proteinExistence type="predicted"/>
<feature type="domain" description="FAD-binding" evidence="1">
    <location>
        <begin position="14"/>
        <end position="349"/>
    </location>
</feature>
<dbReference type="STRING" id="1843581.A7D16_07240"/>
<dbReference type="PANTHER" id="PTHR46865:SF2">
    <property type="entry name" value="MONOOXYGENASE"/>
    <property type="match status" value="1"/>
</dbReference>
<name>A0A3E1KSJ8_9XANT</name>
<dbReference type="GO" id="GO:0071949">
    <property type="term" value="F:FAD binding"/>
    <property type="evidence" value="ECO:0007669"/>
    <property type="project" value="InterPro"/>
</dbReference>
<dbReference type="Gene3D" id="3.30.9.10">
    <property type="entry name" value="D-Amino Acid Oxidase, subunit A, domain 2"/>
    <property type="match status" value="1"/>
</dbReference>
<dbReference type="InterPro" id="IPR036188">
    <property type="entry name" value="FAD/NAD-bd_sf"/>
</dbReference>
<sequence length="378" mass="42000">MMDTTAGTIGGGARVLVVGASFAGLSTAYWMDRIGYTVTVIEVAKGLKKGGSPVDVREGTVDIVRRMGLLDEIRALSLPPKRTEFRNAQDQVVATMEGQHTLPQAEDYEIERDVLLELLSGKIKGRVECIFGDSIAAIEQSCDDVEVTFSGGNRGRFELVFGCDGSHSSLRKMIFGPEKEFALFLQNYFAIAIVDTLLIPQDTTQIYNVPSKTMMLNAYNGKTDVCFCFYSEKEFDYDYRDAEQQRRIIREHFETEGWRAPEMIAEALRSPNFYFDKFSQIRMSSWSKGRVALVGDAAYCATPAAGMGGSLAIVGAAALADAFMEHEGRHEDAFRDYDARLRPFIDEVQKQAIDFGLEMIAPRTQEAIDQRNAQFAAG</sequence>
<dbReference type="Gene3D" id="3.50.50.60">
    <property type="entry name" value="FAD/NAD(P)-binding domain"/>
    <property type="match status" value="1"/>
</dbReference>
<dbReference type="InterPro" id="IPR051704">
    <property type="entry name" value="FAD_aromatic-hydroxylase"/>
</dbReference>
<comment type="caution">
    <text evidence="2">The sequence shown here is derived from an EMBL/GenBank/DDBJ whole genome shotgun (WGS) entry which is preliminary data.</text>
</comment>
<dbReference type="Pfam" id="PF01494">
    <property type="entry name" value="FAD_binding_3"/>
    <property type="match status" value="1"/>
</dbReference>
<dbReference type="PRINTS" id="PR00420">
    <property type="entry name" value="RNGMNOXGNASE"/>
</dbReference>
<evidence type="ECO:0000313" key="2">
    <source>
        <dbReference type="EMBL" id="RFF42641.1"/>
    </source>
</evidence>
<dbReference type="Proteomes" id="UP000259570">
    <property type="component" value="Unassembled WGS sequence"/>
</dbReference>
<accession>A0A3E1KSJ8</accession>
<dbReference type="EMBL" id="QUZM01000002">
    <property type="protein sequence ID" value="RFF42641.1"/>
    <property type="molecule type" value="Genomic_DNA"/>
</dbReference>
<organism evidence="2 3">
    <name type="scientific">Xanthomonas nasturtii</name>
    <dbReference type="NCBI Taxonomy" id="1843581"/>
    <lineage>
        <taxon>Bacteria</taxon>
        <taxon>Pseudomonadati</taxon>
        <taxon>Pseudomonadota</taxon>
        <taxon>Gammaproteobacteria</taxon>
        <taxon>Lysobacterales</taxon>
        <taxon>Lysobacteraceae</taxon>
        <taxon>Xanthomonas</taxon>
    </lineage>
</organism>
<evidence type="ECO:0000313" key="3">
    <source>
        <dbReference type="Proteomes" id="UP000259570"/>
    </source>
</evidence>
<dbReference type="GO" id="GO:0004497">
    <property type="term" value="F:monooxygenase activity"/>
    <property type="evidence" value="ECO:0007669"/>
    <property type="project" value="UniProtKB-KW"/>
</dbReference>
<keyword evidence="2" id="KW-0503">Monooxygenase</keyword>
<protein>
    <submittedName>
        <fullName evidence="2">FAD-binding monooxygenase</fullName>
    </submittedName>
</protein>
<evidence type="ECO:0000259" key="1">
    <source>
        <dbReference type="Pfam" id="PF01494"/>
    </source>
</evidence>
<dbReference type="InterPro" id="IPR002938">
    <property type="entry name" value="FAD-bd"/>
</dbReference>
<dbReference type="AlphaFoldDB" id="A0A3E1KSJ8"/>